<dbReference type="PaxDb" id="4081-Solyc01g014350.1.1"/>
<dbReference type="HOGENOM" id="CLU_2562761_0_0_1"/>
<evidence type="ECO:0000313" key="3">
    <source>
        <dbReference type="EnsemblPlants" id="Solyc01g014350.1.1"/>
    </source>
</evidence>
<organism evidence="3">
    <name type="scientific">Solanum lycopersicum</name>
    <name type="common">Tomato</name>
    <name type="synonym">Lycopersicon esculentum</name>
    <dbReference type="NCBI Taxonomy" id="4081"/>
    <lineage>
        <taxon>Eukaryota</taxon>
        <taxon>Viridiplantae</taxon>
        <taxon>Streptophyta</taxon>
        <taxon>Embryophyta</taxon>
        <taxon>Tracheophyta</taxon>
        <taxon>Spermatophyta</taxon>
        <taxon>Magnoliopsida</taxon>
        <taxon>eudicotyledons</taxon>
        <taxon>Gunneridae</taxon>
        <taxon>Pentapetalae</taxon>
        <taxon>asterids</taxon>
        <taxon>lamiids</taxon>
        <taxon>Solanales</taxon>
        <taxon>Solanaceae</taxon>
        <taxon>Solanoideae</taxon>
        <taxon>Solaneae</taxon>
        <taxon>Solanum</taxon>
        <taxon>Solanum subgen. Lycopersicon</taxon>
    </lineage>
</organism>
<keyword evidence="1" id="KW-0472">Membrane</keyword>
<dbReference type="OMA" id="PVARYHY"/>
<evidence type="ECO:0000313" key="4">
    <source>
        <dbReference type="Proteomes" id="UP000004994"/>
    </source>
</evidence>
<keyword evidence="1" id="KW-0812">Transmembrane</keyword>
<reference evidence="3" key="1">
    <citation type="journal article" date="2012" name="Nature">
        <title>The tomato genome sequence provides insights into fleshy fruit evolution.</title>
        <authorList>
            <consortium name="Tomato Genome Consortium"/>
        </authorList>
    </citation>
    <scope>NUCLEOTIDE SEQUENCE [LARGE SCALE GENOMIC DNA]</scope>
    <source>
        <strain evidence="3">cv. Heinz 1706</strain>
    </source>
</reference>
<dbReference type="STRING" id="4081.K4AU72"/>
<dbReference type="EnsemblPlants" id="Solyc01g014350.1.1">
    <property type="protein sequence ID" value="Solyc01g014350.1.1"/>
    <property type="gene ID" value="Solyc01g014350.1"/>
</dbReference>
<feature type="transmembrane region" description="Helical" evidence="1">
    <location>
        <begin position="14"/>
        <end position="37"/>
    </location>
</feature>
<dbReference type="Gramene" id="Solyc01g014350.1.1">
    <property type="protein sequence ID" value="Solyc01g014350.1.1"/>
    <property type="gene ID" value="Solyc01g014350.1"/>
</dbReference>
<evidence type="ECO:0000259" key="2">
    <source>
        <dbReference type="Pfam" id="PF24289"/>
    </source>
</evidence>
<feature type="domain" description="DUF7477" evidence="2">
    <location>
        <begin position="2"/>
        <end position="80"/>
    </location>
</feature>
<keyword evidence="1" id="KW-1133">Transmembrane helix</keyword>
<dbReference type="Pfam" id="PF24289">
    <property type="entry name" value="DUF7477"/>
    <property type="match status" value="1"/>
</dbReference>
<dbReference type="Proteomes" id="UP000004994">
    <property type="component" value="Chromosome 1"/>
</dbReference>
<name>K4AU72_SOLLC</name>
<dbReference type="eggNOG" id="KOG1164">
    <property type="taxonomic scope" value="Eukaryota"/>
</dbReference>
<sequence>MRVAQHIEKRNEDVLFISSVAFCLDLWALILVAGTGFTSQVYKLSPVFLHKIMEQWEKNYYSIAIVGANNESSVVVMSKNLY</sequence>
<dbReference type="AlphaFoldDB" id="K4AU72"/>
<dbReference type="InParanoid" id="K4AU72"/>
<evidence type="ECO:0000256" key="1">
    <source>
        <dbReference type="SAM" id="Phobius"/>
    </source>
</evidence>
<keyword evidence="4" id="KW-1185">Reference proteome</keyword>
<dbReference type="PhylomeDB" id="K4AU72"/>
<accession>K4AU72</accession>
<reference evidence="3" key="2">
    <citation type="submission" date="2015-06" db="UniProtKB">
        <authorList>
            <consortium name="EnsemblPlants"/>
        </authorList>
    </citation>
    <scope>IDENTIFICATION</scope>
    <source>
        <strain evidence="3">cv. Heinz 1706</strain>
    </source>
</reference>
<protein>
    <recommendedName>
        <fullName evidence="2">DUF7477 domain-containing protein</fullName>
    </recommendedName>
</protein>
<dbReference type="InterPro" id="IPR055900">
    <property type="entry name" value="DUF7477"/>
</dbReference>
<proteinExistence type="predicted"/>